<feature type="compositionally biased region" description="Acidic residues" evidence="2">
    <location>
        <begin position="393"/>
        <end position="414"/>
    </location>
</feature>
<sequence length="427" mass="46465">MDVAETLTRTLTRLRNDVAGETLDRIIREHNIEEDWSDLESLASSEDDEDDETSDEDDDDEDDDDDKEEDGANVGSGGRGGSRRDAAARAAVSRRMVKRALRAVASCDREASQFKAISFQVLEMIVALIQRDLAAAVAKLWGPDHVAGDVSPVSDICATIEAYIVDDLDTILHPIAFGHLVTKLCSWCVLLYLERFLTVPGHASLPQSAVEEMVDEAAMFNECFVSVAPIKRIRTSCTQTVSALSDFASVVGGDVDMAYAQYARLLQAHGDVPVALLERGFELRSDVPEGALAASLEECRSYRERVLSDEAQGIRRDSTFASISLESRNVARTVTRTTDAVTAALRRFRRRSGVPEDSLSPRSPRSPRGDGDSTRSNAASPQRGKPRSTYAPADEEDEEVEEDSDGDDGDDDDSSLSSSDSACSSES</sequence>
<dbReference type="EMBL" id="HBGL01002986">
    <property type="protein sequence ID" value="CAD9289576.1"/>
    <property type="molecule type" value="Transcribed_RNA"/>
</dbReference>
<evidence type="ECO:0000256" key="2">
    <source>
        <dbReference type="SAM" id="MobiDB-lite"/>
    </source>
</evidence>
<evidence type="ECO:0000256" key="1">
    <source>
        <dbReference type="ARBA" id="ARBA00009447"/>
    </source>
</evidence>
<dbReference type="InterPro" id="IPR010326">
    <property type="entry name" value="EXOC3/Sec6"/>
</dbReference>
<dbReference type="Pfam" id="PF06046">
    <property type="entry name" value="Sec6"/>
    <property type="match status" value="1"/>
</dbReference>
<feature type="region of interest" description="Disordered" evidence="2">
    <location>
        <begin position="346"/>
        <end position="427"/>
    </location>
</feature>
<feature type="region of interest" description="Disordered" evidence="2">
    <location>
        <begin position="36"/>
        <end position="85"/>
    </location>
</feature>
<reference evidence="3" key="1">
    <citation type="submission" date="2021-01" db="EMBL/GenBank/DDBJ databases">
        <authorList>
            <person name="Corre E."/>
            <person name="Pelletier E."/>
            <person name="Niang G."/>
            <person name="Scheremetjew M."/>
            <person name="Finn R."/>
            <person name="Kale V."/>
            <person name="Holt S."/>
            <person name="Cochrane G."/>
            <person name="Meng A."/>
            <person name="Brown T."/>
            <person name="Cohen L."/>
        </authorList>
    </citation>
    <scope>NUCLEOTIDE SEQUENCE</scope>
    <source>
        <strain evidence="3">ATCC 50979</strain>
    </source>
</reference>
<dbReference type="Gene3D" id="1.10.357.70">
    <property type="entry name" value="Exocyst complex component Sec6, C-terminal domain"/>
    <property type="match status" value="1"/>
</dbReference>
<name>A0A7S1V8J3_9EUKA</name>
<dbReference type="GO" id="GO:0000145">
    <property type="term" value="C:exocyst"/>
    <property type="evidence" value="ECO:0007669"/>
    <property type="project" value="InterPro"/>
</dbReference>
<gene>
    <name evidence="3" type="ORF">SSP0437_LOCUS2284</name>
</gene>
<feature type="compositionally biased region" description="Low complexity" evidence="2">
    <location>
        <begin position="415"/>
        <end position="427"/>
    </location>
</feature>
<accession>A0A7S1V8J3</accession>
<dbReference type="AlphaFoldDB" id="A0A7S1V8J3"/>
<dbReference type="InterPro" id="IPR042532">
    <property type="entry name" value="EXOC3/Sec6_C"/>
</dbReference>
<organism evidence="3">
    <name type="scientific">Sexangularia sp. CB-2014</name>
    <dbReference type="NCBI Taxonomy" id="1486929"/>
    <lineage>
        <taxon>Eukaryota</taxon>
        <taxon>Amoebozoa</taxon>
        <taxon>Tubulinea</taxon>
        <taxon>Elardia</taxon>
        <taxon>Arcellinida</taxon>
        <taxon>Arcellinida incertae sedis</taxon>
        <taxon>Sexangularia</taxon>
    </lineage>
</organism>
<evidence type="ECO:0000313" key="3">
    <source>
        <dbReference type="EMBL" id="CAD9289576.1"/>
    </source>
</evidence>
<feature type="compositionally biased region" description="Acidic residues" evidence="2">
    <location>
        <begin position="45"/>
        <end position="71"/>
    </location>
</feature>
<dbReference type="GO" id="GO:0006887">
    <property type="term" value="P:exocytosis"/>
    <property type="evidence" value="ECO:0007669"/>
    <property type="project" value="InterPro"/>
</dbReference>
<proteinExistence type="inferred from homology"/>
<comment type="similarity">
    <text evidence="1">Belongs to the SEC6 family.</text>
</comment>
<protein>
    <recommendedName>
        <fullName evidence="4">Exocyst complex component Sec6</fullName>
    </recommendedName>
</protein>
<evidence type="ECO:0008006" key="4">
    <source>
        <dbReference type="Google" id="ProtNLM"/>
    </source>
</evidence>